<dbReference type="PANTHER" id="PTHR30173:SF36">
    <property type="entry name" value="ECF RNA POLYMERASE SIGMA FACTOR SIGJ"/>
    <property type="match status" value="1"/>
</dbReference>
<evidence type="ECO:0000259" key="3">
    <source>
        <dbReference type="Pfam" id="PF08281"/>
    </source>
</evidence>
<dbReference type="CDD" id="cd06171">
    <property type="entry name" value="Sigma70_r4"/>
    <property type="match status" value="1"/>
</dbReference>
<dbReference type="InterPro" id="IPR032710">
    <property type="entry name" value="NTF2-like_dom_sf"/>
</dbReference>
<dbReference type="InterPro" id="IPR013324">
    <property type="entry name" value="RNA_pol_sigma_r3/r4-like"/>
</dbReference>
<dbReference type="SUPFAM" id="SSF88946">
    <property type="entry name" value="Sigma2 domain of RNA polymerase sigma factors"/>
    <property type="match status" value="1"/>
</dbReference>
<dbReference type="GO" id="GO:0003677">
    <property type="term" value="F:DNA binding"/>
    <property type="evidence" value="ECO:0007669"/>
    <property type="project" value="InterPro"/>
</dbReference>
<feature type="domain" description="RNA polymerase sigma-70 region 2" evidence="2">
    <location>
        <begin position="7"/>
        <end position="73"/>
    </location>
</feature>
<keyword evidence="5" id="KW-1185">Reference proteome</keyword>
<dbReference type="InterPro" id="IPR036388">
    <property type="entry name" value="WH-like_DNA-bd_sf"/>
</dbReference>
<sequence>METEAIFRNFQPLLFSLAYNMLGSIMDAEDCVQETLLRWEDALKQEEKEAIHSPRSYLCAIATNWCLDHLRKAHVKRETSLSNWLPEPVVRTNLEEQVEIAETLSIAVLRLLEQLTPLERAVFLLRQVFDYEYAEIARMVGKSEHSCRQIIYRARQHLASKRPRYPVSKELHEQFLQRCLQATSQGDMQALLDLLAEDVTLYCDGGELRWPMPLHGSSDVARYLLAINEKVSRETEWSWKLATVNGAPGMLVHAYGRIDAVISCELREGRIQEIDLIVRPDNLQHLQQESIWWGSVY</sequence>
<accession>A0A4P6JQM9</accession>
<dbReference type="InterPro" id="IPR052704">
    <property type="entry name" value="ECF_Sigma-70_Domain"/>
</dbReference>
<dbReference type="PANTHER" id="PTHR30173">
    <property type="entry name" value="SIGMA 19 FACTOR"/>
    <property type="match status" value="1"/>
</dbReference>
<name>A0A4P6JQM9_KTERU</name>
<dbReference type="InterPro" id="IPR013249">
    <property type="entry name" value="RNA_pol_sigma70_r4_t2"/>
</dbReference>
<comment type="subunit">
    <text evidence="1">Interacts transiently with the RNA polymerase catalytic core formed by RpoA, RpoB, RpoC and RpoZ (2 alpha, 1 beta, 1 beta' and 1 omega subunit) to form the RNA polymerase holoenzyme that can initiate transcription.</text>
</comment>
<dbReference type="InterPro" id="IPR014284">
    <property type="entry name" value="RNA_pol_sigma-70_dom"/>
</dbReference>
<dbReference type="SUPFAM" id="SSF88659">
    <property type="entry name" value="Sigma3 and sigma4 domains of RNA polymerase sigma factors"/>
    <property type="match status" value="1"/>
</dbReference>
<evidence type="ECO:0000313" key="5">
    <source>
        <dbReference type="Proteomes" id="UP000290365"/>
    </source>
</evidence>
<dbReference type="GO" id="GO:0016987">
    <property type="term" value="F:sigma factor activity"/>
    <property type="evidence" value="ECO:0007669"/>
    <property type="project" value="InterPro"/>
</dbReference>
<dbReference type="RefSeq" id="WP_129888790.1">
    <property type="nucleotide sequence ID" value="NZ_CP035758.1"/>
</dbReference>
<dbReference type="KEGG" id="kbs:EPA93_17755"/>
<dbReference type="Gene3D" id="1.10.1740.10">
    <property type="match status" value="1"/>
</dbReference>
<dbReference type="EMBL" id="CP035758">
    <property type="protein sequence ID" value="QBD77737.1"/>
    <property type="molecule type" value="Genomic_DNA"/>
</dbReference>
<dbReference type="NCBIfam" id="NF007214">
    <property type="entry name" value="PRK09636.1"/>
    <property type="match status" value="1"/>
</dbReference>
<evidence type="ECO:0000259" key="2">
    <source>
        <dbReference type="Pfam" id="PF04542"/>
    </source>
</evidence>
<dbReference type="GO" id="GO:0006352">
    <property type="term" value="P:DNA-templated transcription initiation"/>
    <property type="evidence" value="ECO:0007669"/>
    <property type="project" value="InterPro"/>
</dbReference>
<organism evidence="4 5">
    <name type="scientific">Ktedonosporobacter rubrisoli</name>
    <dbReference type="NCBI Taxonomy" id="2509675"/>
    <lineage>
        <taxon>Bacteria</taxon>
        <taxon>Bacillati</taxon>
        <taxon>Chloroflexota</taxon>
        <taxon>Ktedonobacteria</taxon>
        <taxon>Ktedonobacterales</taxon>
        <taxon>Ktedonosporobacteraceae</taxon>
        <taxon>Ktedonosporobacter</taxon>
    </lineage>
</organism>
<dbReference type="SUPFAM" id="SSF54427">
    <property type="entry name" value="NTF2-like"/>
    <property type="match status" value="1"/>
</dbReference>
<dbReference type="Gene3D" id="3.10.450.50">
    <property type="match status" value="1"/>
</dbReference>
<reference evidence="4 5" key="1">
    <citation type="submission" date="2019-01" db="EMBL/GenBank/DDBJ databases">
        <title>Ktedonosporobacter rubrisoli SCAWS-G2.</title>
        <authorList>
            <person name="Huang Y."/>
            <person name="Yan B."/>
        </authorList>
    </citation>
    <scope>NUCLEOTIDE SEQUENCE [LARGE SCALE GENOMIC DNA]</scope>
    <source>
        <strain evidence="4 5">SCAWS-G2</strain>
    </source>
</reference>
<dbReference type="InterPro" id="IPR013325">
    <property type="entry name" value="RNA_pol_sigma_r2"/>
</dbReference>
<dbReference type="Gene3D" id="1.10.10.10">
    <property type="entry name" value="Winged helix-like DNA-binding domain superfamily/Winged helix DNA-binding domain"/>
    <property type="match status" value="1"/>
</dbReference>
<dbReference type="InterPro" id="IPR007627">
    <property type="entry name" value="RNA_pol_sigma70_r2"/>
</dbReference>
<feature type="domain" description="RNA polymerase sigma factor 70 region 4 type 2" evidence="3">
    <location>
        <begin position="107"/>
        <end position="158"/>
    </location>
</feature>
<dbReference type="OrthoDB" id="3211555at2"/>
<evidence type="ECO:0000256" key="1">
    <source>
        <dbReference type="ARBA" id="ARBA00011344"/>
    </source>
</evidence>
<dbReference type="NCBIfam" id="TIGR02937">
    <property type="entry name" value="sigma70-ECF"/>
    <property type="match status" value="1"/>
</dbReference>
<dbReference type="AlphaFoldDB" id="A0A4P6JQM9"/>
<gene>
    <name evidence="4" type="ORF">EPA93_17755</name>
</gene>
<dbReference type="Proteomes" id="UP000290365">
    <property type="component" value="Chromosome"/>
</dbReference>
<protein>
    <submittedName>
        <fullName evidence="4">Sigma-70 family RNA polymerase sigma factor</fullName>
    </submittedName>
</protein>
<dbReference type="Pfam" id="PF04542">
    <property type="entry name" value="Sigma70_r2"/>
    <property type="match status" value="1"/>
</dbReference>
<dbReference type="Pfam" id="PF08281">
    <property type="entry name" value="Sigma70_r4_2"/>
    <property type="match status" value="1"/>
</dbReference>
<evidence type="ECO:0000313" key="4">
    <source>
        <dbReference type="EMBL" id="QBD77737.1"/>
    </source>
</evidence>
<proteinExistence type="predicted"/>